<dbReference type="Gene3D" id="3.40.640.10">
    <property type="entry name" value="Type I PLP-dependent aspartate aminotransferase-like (Major domain)"/>
    <property type="match status" value="1"/>
</dbReference>
<keyword evidence="3" id="KW-0663">Pyridoxal phosphate</keyword>
<dbReference type="GO" id="GO:0019343">
    <property type="term" value="P:cysteine biosynthetic process via cystathionine"/>
    <property type="evidence" value="ECO:0007669"/>
    <property type="project" value="TreeGrafter"/>
</dbReference>
<dbReference type="InterPro" id="IPR015424">
    <property type="entry name" value="PyrdxlP-dep_Trfase"/>
</dbReference>
<proteinExistence type="inferred from homology"/>
<dbReference type="GO" id="GO:0005737">
    <property type="term" value="C:cytoplasm"/>
    <property type="evidence" value="ECO:0007669"/>
    <property type="project" value="TreeGrafter"/>
</dbReference>
<sequence>MHPGSPRSRYLAHYAHGVEDVTPSTWVVAGGRTFDPGDPLNVPITLASNFRAGTDRGYSRGEGTATWEALEELVGGLEGGRAVAFSSGMAAAAAVLNLLSTGSHIAFPDDCYHGVASLIDEGVEKGRWSSSRFDGADTASCIEAVLSADLVWLDSVSNPLLTVADIPAIALAERKPGGLLVVDNTFATPLNQRPLAFGADIVMHSATKFLGGHSDVLSGVLVAQDPDVVAALADQRHHGGATPGALEAYLVTRGIRTLAVRMRQAQANAIDLADRLQDHSEILRVRYPGLVSHGTYGVAQRVLDGPGAMMSFEIAGPADRATAFCDALRIIVHATSLGAVESSMERRAGTPGQEHLPPTLVRFSVGIEDVDELWGDIVQALEASGSHR</sequence>
<dbReference type="GO" id="GO:0004123">
    <property type="term" value="F:cystathionine gamma-lyase activity"/>
    <property type="evidence" value="ECO:0007669"/>
    <property type="project" value="TreeGrafter"/>
</dbReference>
<accession>A0A3B0SVD1</accession>
<dbReference type="GO" id="GO:0030170">
    <property type="term" value="F:pyridoxal phosphate binding"/>
    <property type="evidence" value="ECO:0007669"/>
    <property type="project" value="InterPro"/>
</dbReference>
<evidence type="ECO:0000256" key="2">
    <source>
        <dbReference type="ARBA" id="ARBA00009077"/>
    </source>
</evidence>
<dbReference type="SUPFAM" id="SSF53383">
    <property type="entry name" value="PLP-dependent transferases"/>
    <property type="match status" value="1"/>
</dbReference>
<dbReference type="GO" id="GO:0003962">
    <property type="term" value="F:cystathionine gamma-synthase activity"/>
    <property type="evidence" value="ECO:0007669"/>
    <property type="project" value="UniProtKB-EC"/>
</dbReference>
<evidence type="ECO:0000313" key="4">
    <source>
        <dbReference type="EMBL" id="VAW09478.1"/>
    </source>
</evidence>
<dbReference type="PROSITE" id="PS00868">
    <property type="entry name" value="CYS_MET_METAB_PP"/>
    <property type="match status" value="1"/>
</dbReference>
<organism evidence="4">
    <name type="scientific">hydrothermal vent metagenome</name>
    <dbReference type="NCBI Taxonomy" id="652676"/>
    <lineage>
        <taxon>unclassified sequences</taxon>
        <taxon>metagenomes</taxon>
        <taxon>ecological metagenomes</taxon>
    </lineage>
</organism>
<dbReference type="GO" id="GO:0019346">
    <property type="term" value="P:transsulfuration"/>
    <property type="evidence" value="ECO:0007669"/>
    <property type="project" value="InterPro"/>
</dbReference>
<dbReference type="EMBL" id="UOEK01000587">
    <property type="protein sequence ID" value="VAW09478.1"/>
    <property type="molecule type" value="Genomic_DNA"/>
</dbReference>
<reference evidence="4" key="1">
    <citation type="submission" date="2018-06" db="EMBL/GenBank/DDBJ databases">
        <authorList>
            <person name="Zhirakovskaya E."/>
        </authorList>
    </citation>
    <scope>NUCLEOTIDE SEQUENCE</scope>
</reference>
<dbReference type="Gene3D" id="3.90.1150.10">
    <property type="entry name" value="Aspartate Aminotransferase, domain 1"/>
    <property type="match status" value="1"/>
</dbReference>
<dbReference type="InterPro" id="IPR054542">
    <property type="entry name" value="Cys_met_metab_PP"/>
</dbReference>
<evidence type="ECO:0000256" key="3">
    <source>
        <dbReference type="ARBA" id="ARBA00022898"/>
    </source>
</evidence>
<evidence type="ECO:0000256" key="1">
    <source>
        <dbReference type="ARBA" id="ARBA00001933"/>
    </source>
</evidence>
<name>A0A3B0SVD1_9ZZZZ</name>
<dbReference type="InterPro" id="IPR015421">
    <property type="entry name" value="PyrdxlP-dep_Trfase_major"/>
</dbReference>
<dbReference type="EC" id="2.5.1.48" evidence="4"/>
<dbReference type="PIRSF" id="PIRSF001434">
    <property type="entry name" value="CGS"/>
    <property type="match status" value="1"/>
</dbReference>
<dbReference type="PANTHER" id="PTHR11808">
    <property type="entry name" value="TRANS-SULFURATION ENZYME FAMILY MEMBER"/>
    <property type="match status" value="1"/>
</dbReference>
<comment type="cofactor">
    <cofactor evidence="1">
        <name>pyridoxal 5'-phosphate</name>
        <dbReference type="ChEBI" id="CHEBI:597326"/>
    </cofactor>
</comment>
<dbReference type="Pfam" id="PF01053">
    <property type="entry name" value="Cys_Met_Meta_PP"/>
    <property type="match status" value="1"/>
</dbReference>
<protein>
    <submittedName>
        <fullName evidence="4">Cystathionine gamma-synthase</fullName>
        <ecNumber evidence="4">2.5.1.48</ecNumber>
    </submittedName>
</protein>
<dbReference type="PANTHER" id="PTHR11808:SF15">
    <property type="entry name" value="CYSTATHIONINE GAMMA-LYASE"/>
    <property type="match status" value="1"/>
</dbReference>
<comment type="similarity">
    <text evidence="2">Belongs to the trans-sulfuration enzymes family.</text>
</comment>
<keyword evidence="4" id="KW-0808">Transferase</keyword>
<gene>
    <name evidence="4" type="ORF">MNBD_ACTINO02-1112</name>
</gene>
<dbReference type="InterPro" id="IPR015422">
    <property type="entry name" value="PyrdxlP-dep_Trfase_small"/>
</dbReference>
<dbReference type="InterPro" id="IPR000277">
    <property type="entry name" value="Cys/Met-Metab_PyrdxlP-dep_enz"/>
</dbReference>
<dbReference type="AlphaFoldDB" id="A0A3B0SVD1"/>